<dbReference type="HOGENOM" id="CLU_2862898_0_0_11"/>
<proteinExistence type="predicted"/>
<dbReference type="AlphaFoldDB" id="E0QTW9"/>
<dbReference type="STRING" id="871571.HMPREF0580_2334"/>
<keyword evidence="3" id="KW-1185">Reference proteome</keyword>
<feature type="compositionally biased region" description="Basic and acidic residues" evidence="1">
    <location>
        <begin position="23"/>
        <end position="34"/>
    </location>
</feature>
<comment type="caution">
    <text evidence="2">The sequence shown here is derived from an EMBL/GenBank/DDBJ whole genome shotgun (WGS) entry which is preliminary data.</text>
</comment>
<dbReference type="Proteomes" id="UP000003045">
    <property type="component" value="Unassembled WGS sequence"/>
</dbReference>
<protein>
    <submittedName>
        <fullName evidence="2">Uncharacterized protein</fullName>
    </submittedName>
</protein>
<dbReference type="EMBL" id="AEET01000049">
    <property type="protein sequence ID" value="EFM44970.1"/>
    <property type="molecule type" value="Genomic_DNA"/>
</dbReference>
<evidence type="ECO:0000313" key="2">
    <source>
        <dbReference type="EMBL" id="EFM44970.1"/>
    </source>
</evidence>
<sequence>MRVPLGALDRILWPSNITRPKTKQKENLDSETRNTESPAETPKKSDKFLRNIGKTAGLAKPPEI</sequence>
<name>E0QTW9_9ACTO</name>
<feature type="region of interest" description="Disordered" evidence="1">
    <location>
        <begin position="16"/>
        <end position="64"/>
    </location>
</feature>
<gene>
    <name evidence="2" type="ORF">HMPREF0580_2334</name>
</gene>
<organism evidence="2 3">
    <name type="scientific">Mobiluncus mulieris ATCC 35239</name>
    <dbReference type="NCBI Taxonomy" id="871571"/>
    <lineage>
        <taxon>Bacteria</taxon>
        <taxon>Bacillati</taxon>
        <taxon>Actinomycetota</taxon>
        <taxon>Actinomycetes</taxon>
        <taxon>Actinomycetales</taxon>
        <taxon>Actinomycetaceae</taxon>
        <taxon>Mobiluncus</taxon>
    </lineage>
</organism>
<accession>E0QTW9</accession>
<evidence type="ECO:0000256" key="1">
    <source>
        <dbReference type="SAM" id="MobiDB-lite"/>
    </source>
</evidence>
<evidence type="ECO:0000313" key="3">
    <source>
        <dbReference type="Proteomes" id="UP000003045"/>
    </source>
</evidence>
<reference evidence="2" key="1">
    <citation type="submission" date="2010-08" db="EMBL/GenBank/DDBJ databases">
        <authorList>
            <person name="Muzny D."/>
            <person name="Qin X."/>
            <person name="Deng J."/>
            <person name="Jiang H."/>
            <person name="Liu Y."/>
            <person name="Qu J."/>
            <person name="Song X.-Z."/>
            <person name="Zhang L."/>
            <person name="Thornton R."/>
            <person name="Coyle M."/>
            <person name="Francisco L."/>
            <person name="Jackson L."/>
            <person name="Javaid M."/>
            <person name="Korchina V."/>
            <person name="Kovar C."/>
            <person name="Mata R."/>
            <person name="Mathew T."/>
            <person name="Ngo R."/>
            <person name="Nguyen L."/>
            <person name="Nguyen N."/>
            <person name="Okwuonu G."/>
            <person name="Ongeri F."/>
            <person name="Pham C."/>
            <person name="Simmons D."/>
            <person name="Wilczek-Boney K."/>
            <person name="Hale W."/>
            <person name="Jakkamsetti A."/>
            <person name="Pham P."/>
            <person name="Ruth R."/>
            <person name="San Lucas F."/>
            <person name="Warren J."/>
            <person name="Zhang J."/>
            <person name="Zhao Z."/>
            <person name="Zhou C."/>
            <person name="Zhu D."/>
            <person name="Lee S."/>
            <person name="Bess C."/>
            <person name="Blankenburg K."/>
            <person name="Forbes L."/>
            <person name="Fu Q."/>
            <person name="Gubbala S."/>
            <person name="Hirani K."/>
            <person name="Jayaseelan J.C."/>
            <person name="Lara F."/>
            <person name="Munidasa M."/>
            <person name="Palculict T."/>
            <person name="Patil S."/>
            <person name="Pu L.-L."/>
            <person name="Saada N."/>
            <person name="Tang L."/>
            <person name="Weissenberger G."/>
            <person name="Zhu Y."/>
            <person name="Hemphill L."/>
            <person name="Shang Y."/>
            <person name="Youmans B."/>
            <person name="Ayvaz T."/>
            <person name="Ross M."/>
            <person name="Santibanez J."/>
            <person name="Aqrawi P."/>
            <person name="Gross S."/>
            <person name="Joshi V."/>
            <person name="Fowler G."/>
            <person name="Nazareth L."/>
            <person name="Reid J."/>
            <person name="Worley K."/>
            <person name="Petrosino J."/>
            <person name="Highlander S."/>
            <person name="Gibbs R."/>
        </authorList>
    </citation>
    <scope>NUCLEOTIDE SEQUENCE [LARGE SCALE GENOMIC DNA]</scope>
    <source>
        <strain evidence="2">ATCC 35239</strain>
    </source>
</reference>